<evidence type="ECO:0000313" key="4">
    <source>
        <dbReference type="RefSeq" id="XP_009776338.1"/>
    </source>
</evidence>
<gene>
    <name evidence="4" type="primary">LOC104226142</name>
</gene>
<dbReference type="Gene3D" id="2.30.39.10">
    <property type="entry name" value="Alpha-1-antitrypsin, domain 1"/>
    <property type="match status" value="1"/>
</dbReference>
<evidence type="ECO:0000259" key="2">
    <source>
        <dbReference type="Pfam" id="PF00079"/>
    </source>
</evidence>
<organism evidence="3 4">
    <name type="scientific">Nicotiana sylvestris</name>
    <name type="common">Wood tobacco</name>
    <name type="synonym">South American tobacco</name>
    <dbReference type="NCBI Taxonomy" id="4096"/>
    <lineage>
        <taxon>Eukaryota</taxon>
        <taxon>Viridiplantae</taxon>
        <taxon>Streptophyta</taxon>
        <taxon>Embryophyta</taxon>
        <taxon>Tracheophyta</taxon>
        <taxon>Spermatophyta</taxon>
        <taxon>Magnoliopsida</taxon>
        <taxon>eudicotyledons</taxon>
        <taxon>Gunneridae</taxon>
        <taxon>Pentapetalae</taxon>
        <taxon>asterids</taxon>
        <taxon>lamiids</taxon>
        <taxon>Solanales</taxon>
        <taxon>Solanaceae</taxon>
        <taxon>Nicotianoideae</taxon>
        <taxon>Nicotianeae</taxon>
        <taxon>Nicotiana</taxon>
    </lineage>
</organism>
<dbReference type="InterPro" id="IPR042178">
    <property type="entry name" value="Serpin_sf_1"/>
</dbReference>
<evidence type="ECO:0000256" key="1">
    <source>
        <dbReference type="ARBA" id="ARBA00009500"/>
    </source>
</evidence>
<comment type="similarity">
    <text evidence="1">Belongs to the serpin family.</text>
</comment>
<dbReference type="Proteomes" id="UP000189701">
    <property type="component" value="Unplaced"/>
</dbReference>
<reference evidence="3" key="1">
    <citation type="journal article" date="2013" name="Genome Biol.">
        <title>Reference genomes and transcriptomes of Nicotiana sylvestris and Nicotiana tomentosiformis.</title>
        <authorList>
            <person name="Sierro N."/>
            <person name="Battey J.N."/>
            <person name="Ouadi S."/>
            <person name="Bovet L."/>
            <person name="Goepfert S."/>
            <person name="Bakaher N."/>
            <person name="Peitsch M.C."/>
            <person name="Ivanov N.V."/>
        </authorList>
    </citation>
    <scope>NUCLEOTIDE SEQUENCE [LARGE SCALE GENOMIC DNA]</scope>
</reference>
<feature type="domain" description="Serpin" evidence="2">
    <location>
        <begin position="11"/>
        <end position="126"/>
    </location>
</feature>
<sequence>MGKESYFWLNTEVNKWAEEKTNCLIKEILPPGAVDREHRSSWPMHYISKELAWYEKFSASDTKDDEFHLLNEGSVQAPFMTSQKKQYVEAFDGFKALKLPYEQGYDRKRCFSMYLFLPNARDGLITNVTGQN</sequence>
<reference evidence="4" key="2">
    <citation type="submission" date="2025-08" db="UniProtKB">
        <authorList>
            <consortium name="RefSeq"/>
        </authorList>
    </citation>
    <scope>IDENTIFICATION</scope>
    <source>
        <tissue evidence="4">Leaf</tissue>
    </source>
</reference>
<name>A0A1U7WCF7_NICSY</name>
<dbReference type="SUPFAM" id="SSF56574">
    <property type="entry name" value="Serpins"/>
    <property type="match status" value="1"/>
</dbReference>
<dbReference type="InterPro" id="IPR036186">
    <property type="entry name" value="Serpin_sf"/>
</dbReference>
<dbReference type="InterPro" id="IPR000215">
    <property type="entry name" value="Serpin_fam"/>
</dbReference>
<dbReference type="Gene3D" id="3.30.497.10">
    <property type="entry name" value="Antithrombin, subunit I, domain 2"/>
    <property type="match status" value="1"/>
</dbReference>
<dbReference type="InterPro" id="IPR023796">
    <property type="entry name" value="Serpin_dom"/>
</dbReference>
<dbReference type="GO" id="GO:0004867">
    <property type="term" value="F:serine-type endopeptidase inhibitor activity"/>
    <property type="evidence" value="ECO:0007669"/>
    <property type="project" value="InterPro"/>
</dbReference>
<dbReference type="InterPro" id="IPR042185">
    <property type="entry name" value="Serpin_sf_2"/>
</dbReference>
<dbReference type="Pfam" id="PF00079">
    <property type="entry name" value="Serpin"/>
    <property type="match status" value="1"/>
</dbReference>
<dbReference type="RefSeq" id="XP_009776338.1">
    <property type="nucleotide sequence ID" value="XM_009778036.1"/>
</dbReference>
<protein>
    <submittedName>
        <fullName evidence="4">LOW QUALITY PROTEIN: serpin-ZXA</fullName>
    </submittedName>
</protein>
<evidence type="ECO:0000313" key="3">
    <source>
        <dbReference type="Proteomes" id="UP000189701"/>
    </source>
</evidence>
<dbReference type="GO" id="GO:0005615">
    <property type="term" value="C:extracellular space"/>
    <property type="evidence" value="ECO:0007669"/>
    <property type="project" value="InterPro"/>
</dbReference>
<keyword evidence="3" id="KW-1185">Reference proteome</keyword>
<dbReference type="eggNOG" id="KOG2392">
    <property type="taxonomic scope" value="Eukaryota"/>
</dbReference>
<dbReference type="AlphaFoldDB" id="A0A1U7WCF7"/>
<accession>A0A1U7WCF7</accession>
<dbReference type="PANTHER" id="PTHR11461">
    <property type="entry name" value="SERINE PROTEASE INHIBITOR, SERPIN"/>
    <property type="match status" value="1"/>
</dbReference>
<proteinExistence type="inferred from homology"/>
<dbReference type="PANTHER" id="PTHR11461:SF314">
    <property type="entry name" value="SERPIN-ZX-LIKE"/>
    <property type="match status" value="1"/>
</dbReference>